<organism evidence="1 2">
    <name type="scientific">Bacillus phage Deep Blue</name>
    <dbReference type="NCBI Taxonomy" id="1792245"/>
    <lineage>
        <taxon>Viruses</taxon>
        <taxon>Duplodnaviria</taxon>
        <taxon>Heunggongvirae</taxon>
        <taxon>Uroviricota</taxon>
        <taxon>Caudoviricetes</taxon>
        <taxon>Herelleviridae</taxon>
        <taxon>Bastillevirinae</taxon>
        <taxon>Caeruleovirus</taxon>
        <taxon>Caeruleovirus deepblue</taxon>
    </lineage>
</organism>
<evidence type="ECO:0000313" key="1">
    <source>
        <dbReference type="EMBL" id="AMO25920.1"/>
    </source>
</evidence>
<dbReference type="RefSeq" id="YP_009285409.1">
    <property type="nucleotide sequence ID" value="NC_031056.1"/>
</dbReference>
<dbReference type="GeneID" id="29081876"/>
<dbReference type="Proteomes" id="UP000201785">
    <property type="component" value="Segment"/>
</dbReference>
<gene>
    <name evidence="1" type="ORF">Blue_097</name>
</gene>
<protein>
    <submittedName>
        <fullName evidence="1">Uncharacterized protein</fullName>
    </submittedName>
</protein>
<reference evidence="1 2" key="1">
    <citation type="journal article" date="2016" name="Genome Announc.">
        <title>Complete Genome Sequence of Bacteriophage Deep-Blue Infecting Emetic Bacillus cereus.</title>
        <authorList>
            <person name="Hock L."/>
            <person name="Gillis A."/>
            <person name="Mahillon J."/>
        </authorList>
    </citation>
    <scope>NUCLEOTIDE SEQUENCE [LARGE SCALE GENOMIC DNA]</scope>
</reference>
<name>A0A140HLQ8_9CAUD</name>
<dbReference type="EMBL" id="KU577463">
    <property type="protein sequence ID" value="AMO25920.1"/>
    <property type="molecule type" value="Genomic_DNA"/>
</dbReference>
<keyword evidence="2" id="KW-1185">Reference proteome</keyword>
<dbReference type="KEGG" id="vg:29081876"/>
<evidence type="ECO:0000313" key="2">
    <source>
        <dbReference type="Proteomes" id="UP000201785"/>
    </source>
</evidence>
<sequence length="209" mass="24795">MPSVSTQGLVDGKERTGKEYLIRFAKNLGELSHMSCKPNETYPEFQRINVQQYHDSISQLEDELEEVNALGEWGLRDRFRDSNREEQMKFSKAARKDLELRNRYDKVIKEVESWEPHTERLQEMKEGALEHLKYVREFDCRPEDWRETESTLYKPTLYATPEEWKEATVSALNHQITFYKTKLAEEIERTHNNNLFISDLISSLEGMKQ</sequence>
<accession>A0A140HLQ8</accession>
<dbReference type="OrthoDB" id="11489at10239"/>
<proteinExistence type="predicted"/>